<dbReference type="Proteomes" id="UP000324996">
    <property type="component" value="Unassembled WGS sequence"/>
</dbReference>
<dbReference type="CDD" id="cd00719">
    <property type="entry name" value="GIY-YIG_SF"/>
    <property type="match status" value="1"/>
</dbReference>
<dbReference type="SUPFAM" id="SSF82771">
    <property type="entry name" value="GIY-YIG endonuclease"/>
    <property type="match status" value="1"/>
</dbReference>
<dbReference type="PROSITE" id="PS50164">
    <property type="entry name" value="GIY_YIG"/>
    <property type="match status" value="1"/>
</dbReference>
<dbReference type="EMBL" id="BKCN01000036">
    <property type="protein sequence ID" value="GER05645.1"/>
    <property type="molecule type" value="Genomic_DNA"/>
</dbReference>
<proteinExistence type="predicted"/>
<dbReference type="Gene3D" id="3.40.1440.10">
    <property type="entry name" value="GIY-YIG endonuclease"/>
    <property type="match status" value="1"/>
</dbReference>
<dbReference type="AlphaFoldDB" id="A0A5A7NDD9"/>
<dbReference type="SMART" id="SM00465">
    <property type="entry name" value="GIYc"/>
    <property type="match status" value="1"/>
</dbReference>
<reference evidence="2 3" key="1">
    <citation type="submission" date="2019-09" db="EMBL/GenBank/DDBJ databases">
        <title>NBRP : Genome information of microbial organism related human and environment.</title>
        <authorList>
            <person name="Hattori M."/>
            <person name="Oshima K."/>
            <person name="Inaba H."/>
            <person name="Suda W."/>
            <person name="Sakamoto M."/>
            <person name="Iino T."/>
            <person name="Kitahara M."/>
            <person name="Oshida Y."/>
            <person name="Iida T."/>
            <person name="Kudo T."/>
            <person name="Itoh T."/>
            <person name="Ohkuma M."/>
        </authorList>
    </citation>
    <scope>NUCLEOTIDE SEQUENCE [LARGE SCALE GENOMIC DNA]</scope>
    <source>
        <strain evidence="2 3">Q-1</strain>
    </source>
</reference>
<feature type="domain" description="GIY-YIG" evidence="1">
    <location>
        <begin position="17"/>
        <end position="98"/>
    </location>
</feature>
<evidence type="ECO:0000313" key="3">
    <source>
        <dbReference type="Proteomes" id="UP000324996"/>
    </source>
</evidence>
<dbReference type="RefSeq" id="WP_390624419.1">
    <property type="nucleotide sequence ID" value="NZ_BKCN01000036.1"/>
</dbReference>
<gene>
    <name evidence="2" type="ORF">JCM17846_33270</name>
</gene>
<name>A0A5A7NDD9_9PROT</name>
<dbReference type="Pfam" id="PF01541">
    <property type="entry name" value="GIY-YIG"/>
    <property type="match status" value="1"/>
</dbReference>
<sequence length="121" mass="13740">MPIDFKFRKTAVGTLTTQIGVYVLADLDNVPIYVGQSKDGIRKRVQRHLTSARSDVIANRQIDVWEVAYVWAFPIDDAEVISALEAALFHQLHPQSRLMNGKLPPSHLLTSRFLNHPQSYK</sequence>
<dbReference type="InterPro" id="IPR035901">
    <property type="entry name" value="GIY-YIG_endonuc_sf"/>
</dbReference>
<accession>A0A5A7NDD9</accession>
<protein>
    <recommendedName>
        <fullName evidence="1">GIY-YIG domain-containing protein</fullName>
    </recommendedName>
</protein>
<organism evidence="2 3">
    <name type="scientific">Iodidimonas nitroreducens</name>
    <dbReference type="NCBI Taxonomy" id="1236968"/>
    <lineage>
        <taxon>Bacteria</taxon>
        <taxon>Pseudomonadati</taxon>
        <taxon>Pseudomonadota</taxon>
        <taxon>Alphaproteobacteria</taxon>
        <taxon>Iodidimonadales</taxon>
        <taxon>Iodidimonadaceae</taxon>
        <taxon>Iodidimonas</taxon>
    </lineage>
</organism>
<evidence type="ECO:0000313" key="2">
    <source>
        <dbReference type="EMBL" id="GER05645.1"/>
    </source>
</evidence>
<keyword evidence="3" id="KW-1185">Reference proteome</keyword>
<comment type="caution">
    <text evidence="2">The sequence shown here is derived from an EMBL/GenBank/DDBJ whole genome shotgun (WGS) entry which is preliminary data.</text>
</comment>
<dbReference type="InterPro" id="IPR000305">
    <property type="entry name" value="GIY-YIG_endonuc"/>
</dbReference>
<evidence type="ECO:0000259" key="1">
    <source>
        <dbReference type="PROSITE" id="PS50164"/>
    </source>
</evidence>